<name>A0A0C3KFA8_PISTI</name>
<dbReference type="InterPro" id="IPR000651">
    <property type="entry name" value="Ras-like_Gua-exchang_fac_N"/>
</dbReference>
<evidence type="ECO:0000256" key="1">
    <source>
        <dbReference type="ARBA" id="ARBA00022658"/>
    </source>
</evidence>
<gene>
    <name evidence="6" type="ORF">M404DRAFT_344270</name>
</gene>
<feature type="domain" description="Ras-GEF" evidence="4">
    <location>
        <begin position="821"/>
        <end position="1053"/>
    </location>
</feature>
<feature type="compositionally biased region" description="Low complexity" evidence="3">
    <location>
        <begin position="1"/>
        <end position="12"/>
    </location>
</feature>
<dbReference type="STRING" id="870435.A0A0C3KFA8"/>
<dbReference type="SUPFAM" id="SSF52540">
    <property type="entry name" value="P-loop containing nucleoside triphosphate hydrolases"/>
    <property type="match status" value="1"/>
</dbReference>
<feature type="compositionally biased region" description="Polar residues" evidence="3">
    <location>
        <begin position="104"/>
        <end position="115"/>
    </location>
</feature>
<accession>A0A0C3KFA8</accession>
<dbReference type="InterPro" id="IPR001895">
    <property type="entry name" value="RASGEF_cat_dom"/>
</dbReference>
<dbReference type="PANTHER" id="PTHR23113:SF348">
    <property type="entry name" value="GUANYL-NUCLEOTIDE EXCHANGE FACTOR RASGEF, PUTATIVE (AFU_ORTHOLOGUE AFUA_1G04700)-RELATED"/>
    <property type="match status" value="1"/>
</dbReference>
<reference evidence="7" key="2">
    <citation type="submission" date="2015-01" db="EMBL/GenBank/DDBJ databases">
        <title>Evolutionary Origins and Diversification of the Mycorrhizal Mutualists.</title>
        <authorList>
            <consortium name="DOE Joint Genome Institute"/>
            <consortium name="Mycorrhizal Genomics Consortium"/>
            <person name="Kohler A."/>
            <person name="Kuo A."/>
            <person name="Nagy L.G."/>
            <person name="Floudas D."/>
            <person name="Copeland A."/>
            <person name="Barry K.W."/>
            <person name="Cichocki N."/>
            <person name="Veneault-Fourrey C."/>
            <person name="LaButti K."/>
            <person name="Lindquist E.A."/>
            <person name="Lipzen A."/>
            <person name="Lundell T."/>
            <person name="Morin E."/>
            <person name="Murat C."/>
            <person name="Riley R."/>
            <person name="Ohm R."/>
            <person name="Sun H."/>
            <person name="Tunlid A."/>
            <person name="Henrissat B."/>
            <person name="Grigoriev I.V."/>
            <person name="Hibbett D.S."/>
            <person name="Martin F."/>
        </authorList>
    </citation>
    <scope>NUCLEOTIDE SEQUENCE [LARGE SCALE GENOMIC DNA]</scope>
    <source>
        <strain evidence="7">Marx 270</strain>
    </source>
</reference>
<dbReference type="GO" id="GO:0007265">
    <property type="term" value="P:Ras protein signal transduction"/>
    <property type="evidence" value="ECO:0007669"/>
    <property type="project" value="TreeGrafter"/>
</dbReference>
<dbReference type="GO" id="GO:0005085">
    <property type="term" value="F:guanyl-nucleotide exchange factor activity"/>
    <property type="evidence" value="ECO:0007669"/>
    <property type="project" value="UniProtKB-KW"/>
</dbReference>
<feature type="compositionally biased region" description="Polar residues" evidence="3">
    <location>
        <begin position="761"/>
        <end position="772"/>
    </location>
</feature>
<dbReference type="Proteomes" id="UP000054217">
    <property type="component" value="Unassembled WGS sequence"/>
</dbReference>
<dbReference type="InParanoid" id="A0A0C3KFA8"/>
<dbReference type="Gene3D" id="1.20.870.10">
    <property type="entry name" value="Son of sevenless (SoS) protein Chain: S domain 1"/>
    <property type="match status" value="1"/>
</dbReference>
<dbReference type="SUPFAM" id="SSF48366">
    <property type="entry name" value="Ras GEF"/>
    <property type="match status" value="1"/>
</dbReference>
<dbReference type="CDD" id="cd22541">
    <property type="entry name" value="SP5_N"/>
    <property type="match status" value="1"/>
</dbReference>
<dbReference type="HOGENOM" id="CLU_005431_0_0_1"/>
<dbReference type="Pfam" id="PF00617">
    <property type="entry name" value="RasGEF"/>
    <property type="match status" value="1"/>
</dbReference>
<evidence type="ECO:0000313" key="7">
    <source>
        <dbReference type="Proteomes" id="UP000054217"/>
    </source>
</evidence>
<feature type="domain" description="N-terminal Ras-GEF" evidence="5">
    <location>
        <begin position="584"/>
        <end position="709"/>
    </location>
</feature>
<feature type="region of interest" description="Disordered" evidence="3">
    <location>
        <begin position="1"/>
        <end position="232"/>
    </location>
</feature>
<dbReference type="InterPro" id="IPR023578">
    <property type="entry name" value="Ras_GEF_dom_sf"/>
</dbReference>
<evidence type="ECO:0000256" key="3">
    <source>
        <dbReference type="SAM" id="MobiDB-lite"/>
    </source>
</evidence>
<feature type="compositionally biased region" description="Basic and acidic residues" evidence="3">
    <location>
        <begin position="116"/>
        <end position="134"/>
    </location>
</feature>
<evidence type="ECO:0000256" key="2">
    <source>
        <dbReference type="PROSITE-ProRule" id="PRU00168"/>
    </source>
</evidence>
<protein>
    <recommendedName>
        <fullName evidence="8">Ras GEF</fullName>
    </recommendedName>
</protein>
<evidence type="ECO:0000259" key="4">
    <source>
        <dbReference type="PROSITE" id="PS50009"/>
    </source>
</evidence>
<dbReference type="OrthoDB" id="28357at2759"/>
<dbReference type="GO" id="GO:0005886">
    <property type="term" value="C:plasma membrane"/>
    <property type="evidence" value="ECO:0007669"/>
    <property type="project" value="TreeGrafter"/>
</dbReference>
<dbReference type="Gene3D" id="1.10.840.10">
    <property type="entry name" value="Ras guanine-nucleotide exchange factors catalytic domain"/>
    <property type="match status" value="1"/>
</dbReference>
<dbReference type="InterPro" id="IPR036964">
    <property type="entry name" value="RASGEF_cat_dom_sf"/>
</dbReference>
<sequence>MTTDTSTDSSHSLPAIPTLPPIEMPDDSDTALHDSPGLHSQTATGGSAPQPSTPATPYSPESQPCASGSSTADSVQQQIHQKSASADSLRVHQPKDSVPPSPTGARNATLPNADSSRARRSELSIDARRRREPETIPPYARSRGHSVSTASDGNDSAIDQGLESDSWPPLKRSIDKGRRTSVKGGEQARPSRRPGDLKLPARNQQPPLPFTFAQPLPHDDSRRLHSTTSLQSFPRHSSITEVMSGRVRSGSLGLQGSTDSSGSRPLLIDTTQLSLHSREFRIAVVGTPGCGKSTFVAEDARSHGVSNLDALFNAPSGLSSSPFCYVRKSESSKRESLPHVVCVYELDITSVATLPPVGGIFVCYDSADPSSFAPVPDFLRLISPMKHCVVAIALKSDLEPVVDRAMPVNLFAEYDIQVAAVDLSDTGRVKMRKAFGYMLRWLARTHNIDLGNSATPDAAAPAVLWEGRGSTSMARTPSSAPPNHTSSQDRSGSFQLSPTANLPIPIPSSAGSPTRARSTSDLRAEHEKPKSQDSEERKLSSARSTNNLSAAVNTQLGSVLPLQRAGDVTNGLNEEERQLLKEKETRSAQYVTLEELLDKLLFLAVSGDDPTFISHFLLTYRRFASPRNVLLAMQKRMRELDKSLGDSGFVGYAEMRICHLLQTWIERYPQDFAVPDTSGALSALVKSILRKTHLCHYGSDFLPFLEHIPNVRDVDAAWARKAEPILDDTEDPYCISDGEDDTLGSSLAAGSTSASTSKSSVTPSYEASTGSSSRERKQSLPLSAMALIMPVSTPVADSPDIPLKQLLKELSKHSQELQNYDCSEIAEEITRVEASFFMAIEPRDWLRYTIVPGRKDPETDTIARFNAISNYLGDWVVSLILCHDKPRNRAKQIEKFVDIAHKLRALNNYSALRAFVAGINNSTFQGDDTMETFKSKYPDHYKNLLSWDVLLQQRGAHQAYRMALKNTKGACIPALEVHMSDLIRAHEGNPDFSRTEPKKVHWGKFSMLGRFIQCTTQCQIQCQTTTDYNFRERSKIRDLVFNGYVMSIGVSGSRPCRRLPSFSYRTGAEFQDSTSSRGKFG</sequence>
<keyword evidence="7" id="KW-1185">Reference proteome</keyword>
<feature type="region of interest" description="Disordered" evidence="3">
    <location>
        <begin position="745"/>
        <end position="777"/>
    </location>
</feature>
<dbReference type="PANTHER" id="PTHR23113">
    <property type="entry name" value="GUANINE NUCLEOTIDE EXCHANGE FACTOR"/>
    <property type="match status" value="1"/>
</dbReference>
<feature type="region of interest" description="Disordered" evidence="3">
    <location>
        <begin position="469"/>
        <end position="547"/>
    </location>
</feature>
<feature type="compositionally biased region" description="Polar residues" evidence="3">
    <location>
        <begin position="469"/>
        <end position="500"/>
    </location>
</feature>
<dbReference type="AlphaFoldDB" id="A0A0C3KFA8"/>
<evidence type="ECO:0000313" key="6">
    <source>
        <dbReference type="EMBL" id="KIO08267.1"/>
    </source>
</evidence>
<reference evidence="6 7" key="1">
    <citation type="submission" date="2014-04" db="EMBL/GenBank/DDBJ databases">
        <authorList>
            <consortium name="DOE Joint Genome Institute"/>
            <person name="Kuo A."/>
            <person name="Kohler A."/>
            <person name="Costa M.D."/>
            <person name="Nagy L.G."/>
            <person name="Floudas D."/>
            <person name="Copeland A."/>
            <person name="Barry K.W."/>
            <person name="Cichocki N."/>
            <person name="Veneault-Fourrey C."/>
            <person name="LaButti K."/>
            <person name="Lindquist E.A."/>
            <person name="Lipzen A."/>
            <person name="Lundell T."/>
            <person name="Morin E."/>
            <person name="Murat C."/>
            <person name="Sun H."/>
            <person name="Tunlid A."/>
            <person name="Henrissat B."/>
            <person name="Grigoriev I.V."/>
            <person name="Hibbett D.S."/>
            <person name="Martin F."/>
            <person name="Nordberg H.P."/>
            <person name="Cantor M.N."/>
            <person name="Hua S.X."/>
        </authorList>
    </citation>
    <scope>NUCLEOTIDE SEQUENCE [LARGE SCALE GENOMIC DNA]</scope>
    <source>
        <strain evidence="6 7">Marx 270</strain>
    </source>
</reference>
<evidence type="ECO:0000259" key="5">
    <source>
        <dbReference type="PROSITE" id="PS50212"/>
    </source>
</evidence>
<feature type="compositionally biased region" description="Basic and acidic residues" evidence="3">
    <location>
        <begin position="518"/>
        <end position="539"/>
    </location>
</feature>
<feature type="compositionally biased region" description="Polar residues" evidence="3">
    <location>
        <begin position="145"/>
        <end position="154"/>
    </location>
</feature>
<dbReference type="InterPro" id="IPR008937">
    <property type="entry name" value="Ras-like_GEF"/>
</dbReference>
<organism evidence="6 7">
    <name type="scientific">Pisolithus tinctorius Marx 270</name>
    <dbReference type="NCBI Taxonomy" id="870435"/>
    <lineage>
        <taxon>Eukaryota</taxon>
        <taxon>Fungi</taxon>
        <taxon>Dikarya</taxon>
        <taxon>Basidiomycota</taxon>
        <taxon>Agaricomycotina</taxon>
        <taxon>Agaricomycetes</taxon>
        <taxon>Agaricomycetidae</taxon>
        <taxon>Boletales</taxon>
        <taxon>Sclerodermatineae</taxon>
        <taxon>Pisolithaceae</taxon>
        <taxon>Pisolithus</taxon>
    </lineage>
</organism>
<dbReference type="EMBL" id="KN831957">
    <property type="protein sequence ID" value="KIO08267.1"/>
    <property type="molecule type" value="Genomic_DNA"/>
</dbReference>
<feature type="compositionally biased region" description="Low complexity" evidence="3">
    <location>
        <begin position="745"/>
        <end position="760"/>
    </location>
</feature>
<dbReference type="Pfam" id="PF00618">
    <property type="entry name" value="RasGEF_N"/>
    <property type="match status" value="1"/>
</dbReference>
<dbReference type="PROSITE" id="PS50009">
    <property type="entry name" value="RASGEF_CAT"/>
    <property type="match status" value="1"/>
</dbReference>
<dbReference type="PROSITE" id="PS50212">
    <property type="entry name" value="RASGEF_NTER"/>
    <property type="match status" value="1"/>
</dbReference>
<dbReference type="SMART" id="SM00147">
    <property type="entry name" value="RasGEF"/>
    <property type="match status" value="1"/>
</dbReference>
<feature type="compositionally biased region" description="Polar residues" evidence="3">
    <location>
        <begin position="38"/>
        <end position="86"/>
    </location>
</feature>
<dbReference type="InterPro" id="IPR027417">
    <property type="entry name" value="P-loop_NTPase"/>
</dbReference>
<evidence type="ECO:0008006" key="8">
    <source>
        <dbReference type="Google" id="ProtNLM"/>
    </source>
</evidence>
<keyword evidence="1 2" id="KW-0344">Guanine-nucleotide releasing factor</keyword>
<proteinExistence type="predicted"/>
<dbReference type="CDD" id="cd06224">
    <property type="entry name" value="REM"/>
    <property type="match status" value="1"/>
</dbReference>